<reference evidence="5" key="2">
    <citation type="submission" date="2022-06" db="UniProtKB">
        <authorList>
            <consortium name="EnsemblMetazoa"/>
        </authorList>
    </citation>
    <scope>IDENTIFICATION</scope>
    <source>
        <strain evidence="5">PS312</strain>
    </source>
</reference>
<feature type="compositionally biased region" description="Basic and acidic residues" evidence="3">
    <location>
        <begin position="728"/>
        <end position="784"/>
    </location>
</feature>
<evidence type="ECO:0000256" key="1">
    <source>
        <dbReference type="ARBA" id="ARBA00006270"/>
    </source>
</evidence>
<keyword evidence="2" id="KW-0547">Nucleotide-binding</keyword>
<dbReference type="PROSITE" id="PS51419">
    <property type="entry name" value="RAB"/>
    <property type="match status" value="1"/>
</dbReference>
<evidence type="ECO:0000256" key="2">
    <source>
        <dbReference type="ARBA" id="ARBA00022741"/>
    </source>
</evidence>
<dbReference type="NCBIfam" id="TIGR00231">
    <property type="entry name" value="small_GTP"/>
    <property type="match status" value="1"/>
</dbReference>
<feature type="compositionally biased region" description="Polar residues" evidence="3">
    <location>
        <begin position="190"/>
        <end position="202"/>
    </location>
</feature>
<dbReference type="PANTHER" id="PTHR47978">
    <property type="match status" value="1"/>
</dbReference>
<feature type="compositionally biased region" description="Low complexity" evidence="3">
    <location>
        <begin position="1835"/>
        <end position="1854"/>
    </location>
</feature>
<sequence>MTNTHPYYNFDKELQIKDASPTRSQSERVGKTSIILRHNGREFTTEVTPTLGANFVHSTIMSQTSKRVELEIWDTAGSEKFACMMPMYLRRSSGAFIVFDVSDRETFNDVSKWYGELERACNISELSVILVGNKMDLEEKRIVKEEEAREFAQDKSIMYVETSALQDKGIGEIMRMMANQLADRFESRRLSTQSKTENTQFVMSDEETEEASKSNPPPTTDGLENNADTRSTSDVRRTQMDRLDEMQKLDGDVIGLNGAYIDILERITNKLDLLATLADEIETDTRAHPDSMDESLKMRFDLLTQSSLMSRYMCTKALFQNAIGAIQAMNQFGCTYIDNRLIGAPLQPSTSGDTENNPDDTQNVADDSEEVAGDTENAAEDNENLSQTRRSDASGATVSSDSDATVAARMDVSDSQLSVMEEEVETTADPSTSVFQESRNEASSLLFEGEDIDTYLAREQEEIRREEEKSGCPLESIKLVNVMIPQDPFDNNIPMSSVQNQKSMEWEMFERDGREWVAESVESVGSVESVKEEKKKEKKKERSSSSDQKRRSKGAEKMENILNKHLKRSRDKKLKNLSSENKARDSSGTNDIEVVTLSDDEKSESNRQVKRSKLYEDDIELVVRPLSSKSIPEPITSTEEEDCENYCVTRDDAREIKSENENRPVCSLSQVLTPIIAPNGRNVCVPQPVPPPILPPSLGRGPGFVVATMQEAPITPSNWASLMNEEKSDTIDHDSNDCEKSLLNDRPESREGFDMNESREMSSRPESREGLDLPESREGEEERRGRKKRKDSRCESRCSLKERLEEEIRLRESGKFSPDRRVRSRSATYSPRRSRSRSRDRRDWRWGPPRFRYGYRPRYRRWSRSPTRSRSRSRHRSYSRDRDDTRYRSISRSRSRSRGRSRSRSRSRSRTRSRSRSRSRSVSRERSSTPSSPEGRRDKTSSLMPRSYRYRNKSSERKKEDEKEDQTMEDQVISPAEDGGVGAPSPSILPPPPIPPIIPPSVLLSSLSPNGHSGSSSPSIFVPPPPILPSKLPPLKISIPTTLPSKQKKGIIGSKCSSSSSTPCTSSTSLVVDSSLPLSRPLDSLAKKNEGNVNSNKRTNNSSSDMSVEGNTISDRSNGGERKMREGNGIEAIPTPPLSNPSAMEKKTYESEEGVVPLPPPPPLPPLPPLPMNNRSVDISPSTDNYSSNTLQSFTPKGPNRQIRPMNGSVPIYPLLGPHNQFYSSPHNPYGAHQMWMNQDPQWQHYYYNNYNQDQGMMGGYGTPSITRNPSPTAPNSIPEAHGSFIKAMRVIPTSINQPVAPDWAQMARDHANQQLHAASLQPPPPPPLNQGHMMGHHPPYGTPQSGRGGSRFRGGGGKPCDKQAIEETPQPDPKSRTADPRTIFSSGGSSSSRGRNGRSRSSGRNGRELLLSFADQISDSLSLEGLDNLVGFLHDVLSGRGCVASEIWNKYHCLEMLVPAQLSALLSLGEINRDRGALSPGEQIVCSFSNIQLTILISNSDESYDNIPAKIEVEGGGMRSAIEASGDQSIPPSSSSIRWSSPPLPSTLPLPPPPPPPPPIPSTTKSPSPVVARQMEEAPQLQSDEGPSGMEPGPSSSSPRETAPKSPPRQDISTDVAGSSRETPNDSFHEGDEPQPSTSRAHLDFVENSTPMKFLKPKLEPLDEESSRDGFTPLETMAHIKTEAGLGRLSEMRSEDSRSEVSNVETKRYRVSFKVGIAGVQVDSSGGMVSVATKAKERAAEEATRRPDSSQLGSTPTPSLSSQSQMRGAPDRNGDTSGMMVASAPQSGYPPHPPQSVPVPGHPGMHPGHMGAPPGHINVQHPQMGDGSSGSGGAPMASMPPSALPPHMQQQRQPQPPLPLTNSPVLVNLLNSQPQPSAGGRPFSPYAPGFSGVPPGSASGVPQPPTQPQPGQPIDPNMAAFHQHQMYPGQQAGMFPPGPQNAQQRVPFSGQPIYSPMPQIKQEPVTVGYGNMQIKQEPVETAPPPAKKRKKPTKKQQKEMEALAAQQAAAQSQNAQPGAFFPDGRMIHSQQMQGGFPGGAPPHSQYPPGAGGPPPPGMPAQYYQQQQNQQQIAWQQQMHHQRMMQAQQQQQQQQMGMAPDYPSGTVPAGPSSAPWQHPHPRPPPVPYPAGQNDAAASGGVSGVAGTGDMGSHSDSNSPVTPFGGHPMMAQQQQQQQPGHPSPMYNRDSGSGTPTLFPYPSTPHGGPGPSGQSGLNSTPLTPGTTPQTPGGPHGQSTLANDHHDFDEKLLGASTLGDLSLGDLDDIVPMGDIMMGGAAGGGTGQREGGNTGGEGIIKEEMDDGNGEGGGESIPTSGPMKRNGRHDLDMSINSVVEMVAKGGGELSSPTPPATSTPTGGNGTSAFPVTTPTTSSTAPPTPTLQAEVDHKEECPKCILMAIQWVMVLLMVIIYLNNKLLLLVIEWMMMEDHYLLHIIIHREEEEEWDLLLRMVEPMDIIRHFYHLSF</sequence>
<feature type="region of interest" description="Disordered" evidence="3">
    <location>
        <begin position="346"/>
        <end position="416"/>
    </location>
</feature>
<dbReference type="SMART" id="SM00176">
    <property type="entry name" value="RAN"/>
    <property type="match status" value="1"/>
</dbReference>
<name>A0A2A6CIP8_PRIPA</name>
<feature type="region of interest" description="Disordered" evidence="3">
    <location>
        <begin position="813"/>
        <end position="841"/>
    </location>
</feature>
<evidence type="ECO:0000256" key="3">
    <source>
        <dbReference type="SAM" id="MobiDB-lite"/>
    </source>
</evidence>
<feature type="compositionally biased region" description="Basic residues" evidence="3">
    <location>
        <begin position="1987"/>
        <end position="1996"/>
    </location>
</feature>
<accession>A0A2A6CIP8</accession>
<feature type="compositionally biased region" description="Polar residues" evidence="3">
    <location>
        <begin position="1612"/>
        <end position="1623"/>
    </location>
</feature>
<keyword evidence="4" id="KW-1133">Transmembrane helix</keyword>
<feature type="compositionally biased region" description="Pro residues" evidence="3">
    <location>
        <begin position="1789"/>
        <end position="1802"/>
    </location>
</feature>
<feature type="compositionally biased region" description="Gly residues" evidence="3">
    <location>
        <begin position="2140"/>
        <end position="2149"/>
    </location>
</feature>
<feature type="compositionally biased region" description="Low complexity" evidence="3">
    <location>
        <begin position="1000"/>
        <end position="1020"/>
    </location>
</feature>
<gene>
    <name evidence="5" type="primary">WBGene00096110</name>
</gene>
<feature type="compositionally biased region" description="Low complexity" evidence="3">
    <location>
        <begin position="2212"/>
        <end position="2230"/>
    </location>
</feature>
<feature type="compositionally biased region" description="Basic and acidic residues" evidence="3">
    <location>
        <begin position="1118"/>
        <end position="1128"/>
    </location>
</feature>
<feature type="compositionally biased region" description="Polar residues" evidence="3">
    <location>
        <begin position="347"/>
        <end position="365"/>
    </location>
</feature>
<dbReference type="FunFam" id="3.40.50.300:FF:001462">
    <property type="entry name" value="Small GTP-binding protein, putative"/>
    <property type="match status" value="1"/>
</dbReference>
<feature type="compositionally biased region" description="Low complexity" evidence="3">
    <location>
        <begin position="1050"/>
        <end position="1084"/>
    </location>
</feature>
<keyword evidence="6" id="KW-1185">Reference proteome</keyword>
<feature type="region of interest" description="Disordered" evidence="3">
    <location>
        <begin position="862"/>
        <end position="1146"/>
    </location>
</feature>
<evidence type="ECO:0000313" key="5">
    <source>
        <dbReference type="EnsemblMetazoa" id="PPA06556.1"/>
    </source>
</evidence>
<feature type="compositionally biased region" description="Low complexity" evidence="3">
    <location>
        <begin position="1386"/>
        <end position="1405"/>
    </location>
</feature>
<dbReference type="GO" id="GO:0003924">
    <property type="term" value="F:GTPase activity"/>
    <property type="evidence" value="ECO:0000318"/>
    <property type="project" value="GO_Central"/>
</dbReference>
<dbReference type="GO" id="GO:0006886">
    <property type="term" value="P:intracellular protein transport"/>
    <property type="evidence" value="ECO:0000318"/>
    <property type="project" value="GO_Central"/>
</dbReference>
<dbReference type="PROSITE" id="PS51420">
    <property type="entry name" value="RHO"/>
    <property type="match status" value="1"/>
</dbReference>
<feature type="region of interest" description="Disordered" evidence="3">
    <location>
        <begin position="520"/>
        <end position="611"/>
    </location>
</feature>
<reference evidence="6" key="1">
    <citation type="journal article" date="2008" name="Nat. Genet.">
        <title>The Pristionchus pacificus genome provides a unique perspective on nematode lifestyle and parasitism.</title>
        <authorList>
            <person name="Dieterich C."/>
            <person name="Clifton S.W."/>
            <person name="Schuster L.N."/>
            <person name="Chinwalla A."/>
            <person name="Delehaunty K."/>
            <person name="Dinkelacker I."/>
            <person name="Fulton L."/>
            <person name="Fulton R."/>
            <person name="Godfrey J."/>
            <person name="Minx P."/>
            <person name="Mitreva M."/>
            <person name="Roeseler W."/>
            <person name="Tian H."/>
            <person name="Witte H."/>
            <person name="Yang S.P."/>
            <person name="Wilson R.K."/>
            <person name="Sommer R.J."/>
        </authorList>
    </citation>
    <scope>NUCLEOTIDE SEQUENCE [LARGE SCALE GENOMIC DNA]</scope>
    <source>
        <strain evidence="6">PS312</strain>
    </source>
</reference>
<feature type="compositionally biased region" description="Gly residues" evidence="3">
    <location>
        <begin position="2277"/>
        <end position="2294"/>
    </location>
</feature>
<dbReference type="SMART" id="SM00175">
    <property type="entry name" value="RAB"/>
    <property type="match status" value="1"/>
</dbReference>
<feature type="region of interest" description="Disordered" evidence="3">
    <location>
        <begin position="1311"/>
        <end position="1405"/>
    </location>
</feature>
<feature type="region of interest" description="Disordered" evidence="3">
    <location>
        <begin position="2340"/>
        <end position="2380"/>
    </location>
</feature>
<dbReference type="PRINTS" id="PR00449">
    <property type="entry name" value="RASTRNSFRMNG"/>
</dbReference>
<feature type="compositionally biased region" description="Low complexity" evidence="3">
    <location>
        <begin position="1750"/>
        <end position="1765"/>
    </location>
</feature>
<comment type="similarity">
    <text evidence="1">Belongs to the small GTPase superfamily. Rab family.</text>
</comment>
<evidence type="ECO:0000313" key="6">
    <source>
        <dbReference type="Proteomes" id="UP000005239"/>
    </source>
</evidence>
<accession>A0A8R1U6U5</accession>
<feature type="compositionally biased region" description="Low complexity" evidence="3">
    <location>
        <begin position="2003"/>
        <end position="2017"/>
    </location>
</feature>
<feature type="compositionally biased region" description="Polar residues" evidence="3">
    <location>
        <begin position="1862"/>
        <end position="1877"/>
    </location>
</feature>
<feature type="compositionally biased region" description="Basic residues" evidence="3">
    <location>
        <begin position="564"/>
        <end position="575"/>
    </location>
</feature>
<feature type="compositionally biased region" description="Basic and acidic residues" evidence="3">
    <location>
        <begin position="878"/>
        <end position="887"/>
    </location>
</feature>
<dbReference type="CDD" id="cd00154">
    <property type="entry name" value="Rab"/>
    <property type="match status" value="1"/>
</dbReference>
<feature type="compositionally biased region" description="Basic residues" evidence="3">
    <location>
        <begin position="889"/>
        <end position="921"/>
    </location>
</feature>
<feature type="compositionally biased region" description="Pro residues" evidence="3">
    <location>
        <begin position="1903"/>
        <end position="1914"/>
    </location>
</feature>
<feature type="compositionally biased region" description="Basic residues" evidence="3">
    <location>
        <begin position="862"/>
        <end position="877"/>
    </location>
</feature>
<feature type="compositionally biased region" description="Gly residues" evidence="3">
    <location>
        <begin position="1347"/>
        <end position="1359"/>
    </location>
</feature>
<feature type="compositionally biased region" description="Low complexity" evidence="3">
    <location>
        <begin position="2060"/>
        <end position="2096"/>
    </location>
</feature>
<feature type="region of interest" description="Disordered" evidence="3">
    <location>
        <begin position="728"/>
        <end position="796"/>
    </location>
</feature>
<feature type="compositionally biased region" description="Low complexity" evidence="3">
    <location>
        <begin position="1530"/>
        <end position="1542"/>
    </location>
</feature>
<dbReference type="Proteomes" id="UP000005239">
    <property type="component" value="Unassembled WGS sequence"/>
</dbReference>
<feature type="compositionally biased region" description="Pro residues" evidence="3">
    <location>
        <begin position="987"/>
        <end position="999"/>
    </location>
</feature>
<feature type="compositionally biased region" description="Basic and acidic residues" evidence="3">
    <location>
        <begin position="529"/>
        <end position="559"/>
    </location>
</feature>
<dbReference type="Pfam" id="PF00071">
    <property type="entry name" value="Ras"/>
    <property type="match status" value="1"/>
</dbReference>
<feature type="region of interest" description="Disordered" evidence="3">
    <location>
        <begin position="2277"/>
        <end position="2323"/>
    </location>
</feature>
<feature type="region of interest" description="Disordered" evidence="3">
    <location>
        <begin position="1977"/>
        <end position="2240"/>
    </location>
</feature>
<dbReference type="InterPro" id="IPR001806">
    <property type="entry name" value="Small_GTPase"/>
</dbReference>
<feature type="compositionally biased region" description="Basic and acidic residues" evidence="3">
    <location>
        <begin position="1624"/>
        <end position="1633"/>
    </location>
</feature>
<feature type="region of interest" description="Disordered" evidence="3">
    <location>
        <begin position="1730"/>
        <end position="1917"/>
    </location>
</feature>
<feature type="compositionally biased region" description="Low complexity" evidence="3">
    <location>
        <begin position="1803"/>
        <end position="1817"/>
    </location>
</feature>
<dbReference type="SMART" id="SM00173">
    <property type="entry name" value="RAS"/>
    <property type="match status" value="1"/>
</dbReference>
<feature type="compositionally biased region" description="Pro residues" evidence="3">
    <location>
        <begin position="1021"/>
        <end position="1032"/>
    </location>
</feature>
<feature type="compositionally biased region" description="Polar residues" evidence="3">
    <location>
        <begin position="384"/>
        <end position="403"/>
    </location>
</feature>
<dbReference type="PROSITE" id="PS51421">
    <property type="entry name" value="RAS"/>
    <property type="match status" value="1"/>
</dbReference>
<evidence type="ECO:0000256" key="4">
    <source>
        <dbReference type="SAM" id="Phobius"/>
    </source>
</evidence>
<feature type="region of interest" description="Disordered" evidence="3">
    <location>
        <begin position="187"/>
        <end position="239"/>
    </location>
</feature>
<feature type="transmembrane region" description="Helical" evidence="4">
    <location>
        <begin position="2398"/>
        <end position="2421"/>
    </location>
</feature>
<dbReference type="SMART" id="SM00174">
    <property type="entry name" value="RHO"/>
    <property type="match status" value="1"/>
</dbReference>
<feature type="compositionally biased region" description="Polar residues" evidence="3">
    <location>
        <begin position="1091"/>
        <end position="1117"/>
    </location>
</feature>
<feature type="compositionally biased region" description="Acidic residues" evidence="3">
    <location>
        <begin position="366"/>
        <end position="383"/>
    </location>
</feature>
<feature type="compositionally biased region" description="Low complexity" evidence="3">
    <location>
        <begin position="2353"/>
        <end position="2375"/>
    </location>
</feature>
<feature type="region of interest" description="Disordered" evidence="3">
    <location>
        <begin position="1523"/>
        <end position="1653"/>
    </location>
</feature>
<feature type="compositionally biased region" description="Basic and acidic residues" evidence="3">
    <location>
        <begin position="1735"/>
        <end position="1749"/>
    </location>
</feature>
<protein>
    <submittedName>
        <fullName evidence="5">ADP ribosylation factor</fullName>
    </submittedName>
</protein>
<dbReference type="GO" id="GO:0012505">
    <property type="term" value="C:endomembrane system"/>
    <property type="evidence" value="ECO:0000318"/>
    <property type="project" value="GO_Central"/>
</dbReference>
<dbReference type="Gene3D" id="3.40.50.300">
    <property type="entry name" value="P-loop containing nucleotide triphosphate hydrolases"/>
    <property type="match status" value="1"/>
</dbReference>
<dbReference type="SUPFAM" id="SSF52540">
    <property type="entry name" value="P-loop containing nucleoside triphosphate hydrolases"/>
    <property type="match status" value="1"/>
</dbReference>
<dbReference type="EnsemblMetazoa" id="PPA06556.1">
    <property type="protein sequence ID" value="PPA06556.1"/>
    <property type="gene ID" value="WBGene00096110"/>
</dbReference>
<feature type="compositionally biased region" description="Pro residues" evidence="3">
    <location>
        <begin position="1543"/>
        <end position="1562"/>
    </location>
</feature>
<dbReference type="GO" id="GO:0005525">
    <property type="term" value="F:GTP binding"/>
    <property type="evidence" value="ECO:0007669"/>
    <property type="project" value="InterPro"/>
</dbReference>
<organism evidence="5 6">
    <name type="scientific">Pristionchus pacificus</name>
    <name type="common">Parasitic nematode worm</name>
    <dbReference type="NCBI Taxonomy" id="54126"/>
    <lineage>
        <taxon>Eukaryota</taxon>
        <taxon>Metazoa</taxon>
        <taxon>Ecdysozoa</taxon>
        <taxon>Nematoda</taxon>
        <taxon>Chromadorea</taxon>
        <taxon>Rhabditida</taxon>
        <taxon>Rhabditina</taxon>
        <taxon>Diplogasteromorpha</taxon>
        <taxon>Diplogasteroidea</taxon>
        <taxon>Neodiplogasteridae</taxon>
        <taxon>Pristionchus</taxon>
    </lineage>
</organism>
<keyword evidence="4" id="KW-0472">Membrane</keyword>
<keyword evidence="4" id="KW-0812">Transmembrane</keyword>
<feature type="compositionally biased region" description="Low complexity" evidence="3">
    <location>
        <begin position="1584"/>
        <end position="1602"/>
    </location>
</feature>
<dbReference type="InterPro" id="IPR027417">
    <property type="entry name" value="P-loop_NTPase"/>
</dbReference>
<dbReference type="InterPro" id="IPR005225">
    <property type="entry name" value="Small_GTP-bd"/>
</dbReference>
<proteinExistence type="inferred from homology"/>
<feature type="compositionally biased region" description="Polar residues" evidence="3">
    <location>
        <begin position="576"/>
        <end position="590"/>
    </location>
</feature>